<keyword evidence="3" id="KW-0472">Membrane</keyword>
<feature type="transmembrane region" description="Helical" evidence="3">
    <location>
        <begin position="589"/>
        <end position="611"/>
    </location>
</feature>
<comment type="caution">
    <text evidence="5">The sequence shown here is derived from an EMBL/GenBank/DDBJ whole genome shotgun (WGS) entry which is preliminary data.</text>
</comment>
<dbReference type="AlphaFoldDB" id="A0AAD4IVW6"/>
<dbReference type="GO" id="GO:0016020">
    <property type="term" value="C:membrane"/>
    <property type="evidence" value="ECO:0007669"/>
    <property type="project" value="TreeGrafter"/>
</dbReference>
<evidence type="ECO:0000256" key="2">
    <source>
        <dbReference type="SAM" id="MobiDB-lite"/>
    </source>
</evidence>
<dbReference type="Proteomes" id="UP001190926">
    <property type="component" value="Unassembled WGS sequence"/>
</dbReference>
<dbReference type="PANTHER" id="PTHR24177">
    <property type="entry name" value="CASKIN"/>
    <property type="match status" value="1"/>
</dbReference>
<dbReference type="PANTHER" id="PTHR24177:SF434">
    <property type="entry name" value="PGG DOMAIN-CONTAINING PROTEIN"/>
    <property type="match status" value="1"/>
</dbReference>
<dbReference type="Pfam" id="PF12796">
    <property type="entry name" value="Ank_2"/>
    <property type="match status" value="1"/>
</dbReference>
<name>A0AAD4IVW6_PERFH</name>
<feature type="transmembrane region" description="Helical" evidence="3">
    <location>
        <begin position="471"/>
        <end position="490"/>
    </location>
</feature>
<dbReference type="InterPro" id="IPR036770">
    <property type="entry name" value="Ankyrin_rpt-contain_sf"/>
</dbReference>
<dbReference type="SMART" id="SM00248">
    <property type="entry name" value="ANK"/>
    <property type="match status" value="6"/>
</dbReference>
<organism evidence="5 6">
    <name type="scientific">Perilla frutescens var. hirtella</name>
    <name type="common">Perilla citriodora</name>
    <name type="synonym">Perilla setoyensis</name>
    <dbReference type="NCBI Taxonomy" id="608512"/>
    <lineage>
        <taxon>Eukaryota</taxon>
        <taxon>Viridiplantae</taxon>
        <taxon>Streptophyta</taxon>
        <taxon>Embryophyta</taxon>
        <taxon>Tracheophyta</taxon>
        <taxon>Spermatophyta</taxon>
        <taxon>Magnoliopsida</taxon>
        <taxon>eudicotyledons</taxon>
        <taxon>Gunneridae</taxon>
        <taxon>Pentapetalae</taxon>
        <taxon>asterids</taxon>
        <taxon>lamiids</taxon>
        <taxon>Lamiales</taxon>
        <taxon>Lamiaceae</taxon>
        <taxon>Nepetoideae</taxon>
        <taxon>Elsholtzieae</taxon>
        <taxon>Perilla</taxon>
    </lineage>
</organism>
<evidence type="ECO:0000256" key="1">
    <source>
        <dbReference type="PROSITE-ProRule" id="PRU00023"/>
    </source>
</evidence>
<keyword evidence="1" id="KW-0040">ANK repeat</keyword>
<dbReference type="SUPFAM" id="SSF48403">
    <property type="entry name" value="Ankyrin repeat"/>
    <property type="match status" value="1"/>
</dbReference>
<feature type="compositionally biased region" description="Polar residues" evidence="2">
    <location>
        <begin position="35"/>
        <end position="59"/>
    </location>
</feature>
<feature type="region of interest" description="Disordered" evidence="2">
    <location>
        <begin position="1"/>
        <end position="77"/>
    </location>
</feature>
<dbReference type="SUPFAM" id="SSF140860">
    <property type="entry name" value="Pseudo ankyrin repeat-like"/>
    <property type="match status" value="1"/>
</dbReference>
<protein>
    <recommendedName>
        <fullName evidence="4">PGG domain-containing protein</fullName>
    </recommendedName>
</protein>
<evidence type="ECO:0000256" key="3">
    <source>
        <dbReference type="SAM" id="Phobius"/>
    </source>
</evidence>
<evidence type="ECO:0000313" key="5">
    <source>
        <dbReference type="EMBL" id="KAH6822108.1"/>
    </source>
</evidence>
<feature type="repeat" description="ANK" evidence="1">
    <location>
        <begin position="183"/>
        <end position="215"/>
    </location>
</feature>
<keyword evidence="3" id="KW-0812">Transmembrane</keyword>
<feature type="transmembrane region" description="Helical" evidence="3">
    <location>
        <begin position="550"/>
        <end position="569"/>
    </location>
</feature>
<dbReference type="EMBL" id="SDAM02001616">
    <property type="protein sequence ID" value="KAH6822108.1"/>
    <property type="molecule type" value="Genomic_DNA"/>
</dbReference>
<dbReference type="PROSITE" id="PS50088">
    <property type="entry name" value="ANK_REPEAT"/>
    <property type="match status" value="1"/>
</dbReference>
<dbReference type="InterPro" id="IPR002110">
    <property type="entry name" value="Ankyrin_rpt"/>
</dbReference>
<keyword evidence="3" id="KW-1133">Transmembrane helix</keyword>
<feature type="transmembrane region" description="Helical" evidence="3">
    <location>
        <begin position="510"/>
        <end position="529"/>
    </location>
</feature>
<sequence length="632" mass="71624">MNSKSGRKSYGPKWQNAAKSGSDSESEDDDIHSSPAKSTATAQSPNQTGQVVSTETAQLCSIEDNENQIQQGDRTRRGLDEETMYRAAIEGDWVAAEILLSRNPNLARDYVTDEGERALHVAVAMKHKKFVEKLINIMNEDDLSLLDGRGYTACCYAAVSGVVEIARVMIEKKPNLVTTHDKNNVTPLHKAALCGNMKMVSYLFKSTKIENLSNEEWFDLLLVTIREKMFDVALELVEKNNVLATMAKEERTALHVLAQLDISNIISSTWRFRLLQILFGLDVTEFDGKKPSNFVKLAEKLWVDMQKMEKNSLLKLIKKQHILHDAAKVGHVELLTMLTRTYPQLILDTDSNGHTIFHIAVTYRQLRVFNLIHQVEHMIHSRTISPDQDGNNILHLAAKQSVGLVNRAKLPPFLVMQSELAWFELTKTTVPPSCLEMRNADGLTPRELFSKEHERLLRDSKTWMMNSADSYMLIATIVFSVLFAAAFSLPGGYDSQTGKAILSESKLFRNFFRCELIGLACSVISILLFRSIMTSSFAEDDFRYNLPFRMFIGFQILLASLILAVTAFMSSFELVSRKIDHVVMWHARAILYLACYIWVFRDYGTLLSSILNMPRKSNRSSRHTLFNYHSTG</sequence>
<accession>A0AAD4IVW6</accession>
<feature type="domain" description="PGG" evidence="4">
    <location>
        <begin position="462"/>
        <end position="572"/>
    </location>
</feature>
<evidence type="ECO:0000313" key="6">
    <source>
        <dbReference type="Proteomes" id="UP001190926"/>
    </source>
</evidence>
<dbReference type="Gene3D" id="1.25.40.20">
    <property type="entry name" value="Ankyrin repeat-containing domain"/>
    <property type="match status" value="2"/>
</dbReference>
<evidence type="ECO:0000259" key="4">
    <source>
        <dbReference type="Pfam" id="PF13962"/>
    </source>
</evidence>
<dbReference type="Pfam" id="PF13962">
    <property type="entry name" value="PGG"/>
    <property type="match status" value="1"/>
</dbReference>
<reference evidence="5 6" key="1">
    <citation type="journal article" date="2021" name="Nat. Commun.">
        <title>Incipient diploidization of the medicinal plant Perilla within 10,000 years.</title>
        <authorList>
            <person name="Zhang Y."/>
            <person name="Shen Q."/>
            <person name="Leng L."/>
            <person name="Zhang D."/>
            <person name="Chen S."/>
            <person name="Shi Y."/>
            <person name="Ning Z."/>
            <person name="Chen S."/>
        </authorList>
    </citation>
    <scope>NUCLEOTIDE SEQUENCE [LARGE SCALE GENOMIC DNA]</scope>
    <source>
        <strain evidence="6">cv. PC099</strain>
    </source>
</reference>
<keyword evidence="6" id="KW-1185">Reference proteome</keyword>
<dbReference type="InterPro" id="IPR026961">
    <property type="entry name" value="PGG_dom"/>
</dbReference>
<proteinExistence type="predicted"/>
<gene>
    <name evidence="5" type="ORF">C2S53_017719</name>
</gene>